<dbReference type="Proteomes" id="UP000317835">
    <property type="component" value="Chromosome"/>
</dbReference>
<dbReference type="SMART" id="SM00567">
    <property type="entry name" value="EZ_HEAT"/>
    <property type="match status" value="4"/>
</dbReference>
<evidence type="ECO:0000313" key="2">
    <source>
        <dbReference type="EMBL" id="QDV36624.1"/>
    </source>
</evidence>
<dbReference type="RefSeq" id="WP_145273183.1">
    <property type="nucleotide sequence ID" value="NZ_CP036426.1"/>
</dbReference>
<gene>
    <name evidence="2" type="ORF">ElP_45520</name>
</gene>
<accession>A0A518H746</accession>
<evidence type="ECO:0000313" key="3">
    <source>
        <dbReference type="Proteomes" id="UP000317835"/>
    </source>
</evidence>
<evidence type="ECO:0000256" key="1">
    <source>
        <dbReference type="SAM" id="MobiDB-lite"/>
    </source>
</evidence>
<dbReference type="AlphaFoldDB" id="A0A518H746"/>
<dbReference type="InterPro" id="IPR016024">
    <property type="entry name" value="ARM-type_fold"/>
</dbReference>
<feature type="compositionally biased region" description="Basic and acidic residues" evidence="1">
    <location>
        <begin position="900"/>
        <end position="912"/>
    </location>
</feature>
<dbReference type="SUPFAM" id="SSF48371">
    <property type="entry name" value="ARM repeat"/>
    <property type="match status" value="2"/>
</dbReference>
<dbReference type="KEGG" id="tpla:ElP_45520"/>
<dbReference type="InterPro" id="IPR004155">
    <property type="entry name" value="PBS_lyase_HEAT"/>
</dbReference>
<reference evidence="2 3" key="1">
    <citation type="submission" date="2019-02" db="EMBL/GenBank/DDBJ databases">
        <title>Deep-cultivation of Planctomycetes and their phenomic and genomic characterization uncovers novel biology.</title>
        <authorList>
            <person name="Wiegand S."/>
            <person name="Jogler M."/>
            <person name="Boedeker C."/>
            <person name="Pinto D."/>
            <person name="Vollmers J."/>
            <person name="Rivas-Marin E."/>
            <person name="Kohn T."/>
            <person name="Peeters S.H."/>
            <person name="Heuer A."/>
            <person name="Rast P."/>
            <person name="Oberbeckmann S."/>
            <person name="Bunk B."/>
            <person name="Jeske O."/>
            <person name="Meyerdierks A."/>
            <person name="Storesund J.E."/>
            <person name="Kallscheuer N."/>
            <person name="Luecker S."/>
            <person name="Lage O.M."/>
            <person name="Pohl T."/>
            <person name="Merkel B.J."/>
            <person name="Hornburger P."/>
            <person name="Mueller R.-W."/>
            <person name="Bruemmer F."/>
            <person name="Labrenz M."/>
            <person name="Spormann A.M."/>
            <person name="Op den Camp H."/>
            <person name="Overmann J."/>
            <person name="Amann R."/>
            <person name="Jetten M.S.M."/>
            <person name="Mascher T."/>
            <person name="Medema M.H."/>
            <person name="Devos D.P."/>
            <person name="Kaster A.-K."/>
            <person name="Ovreas L."/>
            <person name="Rohde M."/>
            <person name="Galperin M.Y."/>
            <person name="Jogler C."/>
        </authorList>
    </citation>
    <scope>NUCLEOTIDE SEQUENCE [LARGE SCALE GENOMIC DNA]</scope>
    <source>
        <strain evidence="2 3">ElP</strain>
    </source>
</reference>
<proteinExistence type="predicted"/>
<dbReference type="InterPro" id="IPR011989">
    <property type="entry name" value="ARM-like"/>
</dbReference>
<sequence>MPPTPTPLDREPGRAGAVGRSASALLVVLAAGAIGPAIGVAQAQAPGLETFARPPQTPLELWDAIGYLTRVGLTDQAVPLIDRFLQLEPDDATLLEIRDRFGLGSILRLQDDPRTAGRVREILDRLAAASRRNARREDRLRRAVELLVGSPVQQGEALLRLDEAGPYAVPYLIEALADRPVGSPERALLVGNMGRLDRRAVPALLAALDAPDPTLAADAASVLARIGDRRALPFLVSLASTAGDDPAPARTQALDAIRRIAGAPMGELSRTPARLLLDEARRYLTGAYQFPGDQVELWTWQDGNVSPVLVRPDEAEVRLGSRFADRALELDPGDPEARAVRLALQIRAQQVGPAPEPGTAPLDLSREDPEILAEALRLVQESKQFDLAPPLISALGRVADPSSLEAADPPSPLVSALAVPDRRVQLAAASEIARLDPAVGIPGASRVVPILARSLLPGDLPEVVVVSGNTPLLTTIASSLRERGIAPITASTADEGFARAAESAGVEALIVDPAFLRGGRDARDLILDLRSDARTAGLPVLLPLPIDPARAIARGREYAIRQSEVEPNDIPVRATPITFVGVPRKGRIDGRLSVDDRPPYNQPKRELPDPNAPPAVDRPVDPLSPPPLPAEGEEAGEETPPVDISGDLFEIGPLRPGDSISAIIEPAPGSTLRPVDVALWLERREGPGGVPVATGLGSLALTIDTPGVYDLRAQGAERFLYGNRALYRLEVTVYDSVRPTPPIPGTARVRVEALAREFDRVAVLTAPGDPSAVEEALARSWGRIGDVPIPRAELEAMADAAADALAGIASRPGGSFAADLARVVPQLQRALAEPSRAPAAAAALAAVPTVEAQRSLADFAADTTRPAPSRVAAAQALQTSISRFGSLLAKDQRPRLLRARDRAAEPGLREALDAVAGDLTTRAPAADDPGPNPVE</sequence>
<dbReference type="OrthoDB" id="253582at2"/>
<dbReference type="EMBL" id="CP036426">
    <property type="protein sequence ID" value="QDV36624.1"/>
    <property type="molecule type" value="Genomic_DNA"/>
</dbReference>
<feature type="region of interest" description="Disordered" evidence="1">
    <location>
        <begin position="900"/>
        <end position="935"/>
    </location>
</feature>
<name>A0A518H746_9BACT</name>
<evidence type="ECO:0008006" key="4">
    <source>
        <dbReference type="Google" id="ProtNLM"/>
    </source>
</evidence>
<keyword evidence="3" id="KW-1185">Reference proteome</keyword>
<organism evidence="2 3">
    <name type="scientific">Tautonia plasticadhaerens</name>
    <dbReference type="NCBI Taxonomy" id="2527974"/>
    <lineage>
        <taxon>Bacteria</taxon>
        <taxon>Pseudomonadati</taxon>
        <taxon>Planctomycetota</taxon>
        <taxon>Planctomycetia</taxon>
        <taxon>Isosphaerales</taxon>
        <taxon>Isosphaeraceae</taxon>
        <taxon>Tautonia</taxon>
    </lineage>
</organism>
<feature type="compositionally biased region" description="Basic and acidic residues" evidence="1">
    <location>
        <begin position="588"/>
        <end position="608"/>
    </location>
</feature>
<protein>
    <recommendedName>
        <fullName evidence="4">HEAT repeat protein</fullName>
    </recommendedName>
</protein>
<dbReference type="Gene3D" id="1.25.10.10">
    <property type="entry name" value="Leucine-rich Repeat Variant"/>
    <property type="match status" value="1"/>
</dbReference>
<feature type="region of interest" description="Disordered" evidence="1">
    <location>
        <begin position="588"/>
        <end position="641"/>
    </location>
</feature>